<evidence type="ECO:0000313" key="2">
    <source>
        <dbReference type="Proteomes" id="UP000324222"/>
    </source>
</evidence>
<keyword evidence="2" id="KW-1185">Reference proteome</keyword>
<reference evidence="1 2" key="1">
    <citation type="submission" date="2019-05" db="EMBL/GenBank/DDBJ databases">
        <title>Another draft genome of Portunus trituberculatus and its Hox gene families provides insights of decapod evolution.</title>
        <authorList>
            <person name="Jeong J.-H."/>
            <person name="Song I."/>
            <person name="Kim S."/>
            <person name="Choi T."/>
            <person name="Kim D."/>
            <person name="Ryu S."/>
            <person name="Kim W."/>
        </authorList>
    </citation>
    <scope>NUCLEOTIDE SEQUENCE [LARGE SCALE GENOMIC DNA]</scope>
    <source>
        <tissue evidence="1">Muscle</tissue>
    </source>
</reference>
<comment type="caution">
    <text evidence="1">The sequence shown here is derived from an EMBL/GenBank/DDBJ whole genome shotgun (WGS) entry which is preliminary data.</text>
</comment>
<proteinExistence type="predicted"/>
<organism evidence="1 2">
    <name type="scientific">Portunus trituberculatus</name>
    <name type="common">Swimming crab</name>
    <name type="synonym">Neptunus trituberculatus</name>
    <dbReference type="NCBI Taxonomy" id="210409"/>
    <lineage>
        <taxon>Eukaryota</taxon>
        <taxon>Metazoa</taxon>
        <taxon>Ecdysozoa</taxon>
        <taxon>Arthropoda</taxon>
        <taxon>Crustacea</taxon>
        <taxon>Multicrustacea</taxon>
        <taxon>Malacostraca</taxon>
        <taxon>Eumalacostraca</taxon>
        <taxon>Eucarida</taxon>
        <taxon>Decapoda</taxon>
        <taxon>Pleocyemata</taxon>
        <taxon>Brachyura</taxon>
        <taxon>Eubrachyura</taxon>
        <taxon>Portunoidea</taxon>
        <taxon>Portunidae</taxon>
        <taxon>Portuninae</taxon>
        <taxon>Portunus</taxon>
    </lineage>
</organism>
<evidence type="ECO:0000313" key="1">
    <source>
        <dbReference type="EMBL" id="MPC73120.1"/>
    </source>
</evidence>
<name>A0A5B7HKZ9_PORTR</name>
<gene>
    <name evidence="1" type="ORF">E2C01_067438</name>
</gene>
<dbReference type="Proteomes" id="UP000324222">
    <property type="component" value="Unassembled WGS sequence"/>
</dbReference>
<sequence length="62" mass="7334">MERLNELALDVKELTKVVTAPDSYINKKFEELQAQVNNQAEILAKQQRYLETLDRKEREKTI</sequence>
<protein>
    <submittedName>
        <fullName evidence="1">Uncharacterized protein</fullName>
    </submittedName>
</protein>
<accession>A0A5B7HKZ9</accession>
<dbReference type="AlphaFoldDB" id="A0A5B7HKZ9"/>
<dbReference type="EMBL" id="VSRR010036109">
    <property type="protein sequence ID" value="MPC73120.1"/>
    <property type="molecule type" value="Genomic_DNA"/>
</dbReference>